<evidence type="ECO:0000259" key="14">
    <source>
        <dbReference type="PROSITE" id="PS50011"/>
    </source>
</evidence>
<dbReference type="PROSITE" id="PS50927">
    <property type="entry name" value="BULB_LECTIN"/>
    <property type="match status" value="1"/>
</dbReference>
<accession>A0A6P5SMW0</accession>
<evidence type="ECO:0000259" key="15">
    <source>
        <dbReference type="PROSITE" id="PS50927"/>
    </source>
</evidence>
<dbReference type="FunFam" id="3.30.200.20:FF:000951">
    <property type="entry name" value="Uncharacterized protein"/>
    <property type="match status" value="1"/>
</dbReference>
<evidence type="ECO:0000256" key="4">
    <source>
        <dbReference type="ARBA" id="ARBA00022679"/>
    </source>
</evidence>
<dbReference type="PROSITE" id="PS00108">
    <property type="entry name" value="PROTEIN_KINASE_ST"/>
    <property type="match status" value="1"/>
</dbReference>
<keyword evidence="3 13" id="KW-0723">Serine/threonine-protein kinase</keyword>
<dbReference type="PIRSF" id="PIRSF000641">
    <property type="entry name" value="SRK"/>
    <property type="match status" value="1"/>
</dbReference>
<evidence type="ECO:0000256" key="3">
    <source>
        <dbReference type="ARBA" id="ARBA00022527"/>
    </source>
</evidence>
<dbReference type="Pfam" id="PF01453">
    <property type="entry name" value="B_lectin"/>
    <property type="match status" value="1"/>
</dbReference>
<keyword evidence="9" id="KW-1015">Disulfide bond</keyword>
<organism evidence="16 17">
    <name type="scientific">Prunus avium</name>
    <name type="common">Cherry</name>
    <name type="synonym">Cerasus avium</name>
    <dbReference type="NCBI Taxonomy" id="42229"/>
    <lineage>
        <taxon>Eukaryota</taxon>
        <taxon>Viridiplantae</taxon>
        <taxon>Streptophyta</taxon>
        <taxon>Embryophyta</taxon>
        <taxon>Tracheophyta</taxon>
        <taxon>Spermatophyta</taxon>
        <taxon>Magnoliopsida</taxon>
        <taxon>eudicotyledons</taxon>
        <taxon>Gunneridae</taxon>
        <taxon>Pentapetalae</taxon>
        <taxon>rosids</taxon>
        <taxon>fabids</taxon>
        <taxon>Rosales</taxon>
        <taxon>Rosaceae</taxon>
        <taxon>Amygdaloideae</taxon>
        <taxon>Amygdaleae</taxon>
        <taxon>Prunus</taxon>
    </lineage>
</organism>
<feature type="domain" description="Bulb-type lectin" evidence="15">
    <location>
        <begin position="83"/>
        <end position="215"/>
    </location>
</feature>
<dbReference type="SUPFAM" id="SSF56112">
    <property type="entry name" value="Protein kinase-like (PK-like)"/>
    <property type="match status" value="1"/>
</dbReference>
<dbReference type="PANTHER" id="PTHR27002:SF1087">
    <property type="entry name" value="PROTEIN KINASE DOMAIN-CONTAINING PROTEIN"/>
    <property type="match status" value="1"/>
</dbReference>
<keyword evidence="8 13" id="KW-0067">ATP-binding</keyword>
<dbReference type="InterPro" id="IPR011009">
    <property type="entry name" value="Kinase-like_dom_sf"/>
</dbReference>
<dbReference type="PROSITE" id="PS50011">
    <property type="entry name" value="PROTEIN_KINASE_DOM"/>
    <property type="match status" value="1"/>
</dbReference>
<evidence type="ECO:0000313" key="16">
    <source>
        <dbReference type="Proteomes" id="UP000515124"/>
    </source>
</evidence>
<dbReference type="SMART" id="SM00220">
    <property type="entry name" value="S_TKc"/>
    <property type="match status" value="1"/>
</dbReference>
<dbReference type="Gene3D" id="2.90.10.10">
    <property type="entry name" value="Bulb-type lectin domain"/>
    <property type="match status" value="1"/>
</dbReference>
<dbReference type="EC" id="2.7.11.1" evidence="13"/>
<dbReference type="Gene3D" id="3.30.200.20">
    <property type="entry name" value="Phosphorylase Kinase, domain 1"/>
    <property type="match status" value="1"/>
</dbReference>
<dbReference type="GO" id="GO:0004674">
    <property type="term" value="F:protein serine/threonine kinase activity"/>
    <property type="evidence" value="ECO:0007669"/>
    <property type="project" value="UniProtKB-KW"/>
</dbReference>
<keyword evidence="16" id="KW-1185">Reference proteome</keyword>
<dbReference type="RefSeq" id="XP_021814931.1">
    <property type="nucleotide sequence ID" value="XM_021959239.1"/>
</dbReference>
<dbReference type="Proteomes" id="UP000515124">
    <property type="component" value="Unplaced"/>
</dbReference>
<dbReference type="Pfam" id="PF08276">
    <property type="entry name" value="PAN_2"/>
    <property type="match status" value="1"/>
</dbReference>
<dbReference type="GO" id="GO:0005524">
    <property type="term" value="F:ATP binding"/>
    <property type="evidence" value="ECO:0007669"/>
    <property type="project" value="UniProtKB-KW"/>
</dbReference>
<evidence type="ECO:0000256" key="2">
    <source>
        <dbReference type="ARBA" id="ARBA00022475"/>
    </source>
</evidence>
<protein>
    <recommendedName>
        <fullName evidence="13">Receptor-like serine/threonine-protein kinase</fullName>
        <ecNumber evidence="13">2.7.11.1</ecNumber>
    </recommendedName>
</protein>
<keyword evidence="5" id="KW-0732">Signal</keyword>
<name>A0A6P5SMW0_PRUAV</name>
<keyword evidence="2" id="KW-0472">Membrane</keyword>
<dbReference type="InterPro" id="IPR001480">
    <property type="entry name" value="Bulb-type_lectin_dom"/>
</dbReference>
<dbReference type="FunFam" id="1.10.510.10:FF:000060">
    <property type="entry name" value="G-type lectin S-receptor-like serine/threonine-protein kinase"/>
    <property type="match status" value="1"/>
</dbReference>
<evidence type="ECO:0000256" key="9">
    <source>
        <dbReference type="ARBA" id="ARBA00023157"/>
    </source>
</evidence>
<evidence type="ECO:0000256" key="5">
    <source>
        <dbReference type="ARBA" id="ARBA00022729"/>
    </source>
</evidence>
<keyword evidence="6 13" id="KW-0547">Nucleotide-binding</keyword>
<dbReference type="GO" id="GO:0005886">
    <property type="term" value="C:plasma membrane"/>
    <property type="evidence" value="ECO:0007669"/>
    <property type="project" value="UniProtKB-SubCell"/>
</dbReference>
<comment type="similarity">
    <text evidence="13">Belongs to the protein kinase superfamily. Ser/Thr protein kinase family.</text>
</comment>
<reference evidence="17" key="1">
    <citation type="submission" date="2025-08" db="UniProtKB">
        <authorList>
            <consortium name="RefSeq"/>
        </authorList>
    </citation>
    <scope>IDENTIFICATION</scope>
</reference>
<dbReference type="KEGG" id="pavi:110757577"/>
<proteinExistence type="inferred from homology"/>
<dbReference type="AlphaFoldDB" id="A0A6P5SMW0"/>
<evidence type="ECO:0000256" key="7">
    <source>
        <dbReference type="ARBA" id="ARBA00022777"/>
    </source>
</evidence>
<evidence type="ECO:0000256" key="12">
    <source>
        <dbReference type="ARBA" id="ARBA00048679"/>
    </source>
</evidence>
<evidence type="ECO:0000256" key="1">
    <source>
        <dbReference type="ARBA" id="ARBA00004251"/>
    </source>
</evidence>
<comment type="catalytic activity">
    <reaction evidence="12 13">
        <text>L-seryl-[protein] + ATP = O-phospho-L-seryl-[protein] + ADP + H(+)</text>
        <dbReference type="Rhea" id="RHEA:17989"/>
        <dbReference type="Rhea" id="RHEA-COMP:9863"/>
        <dbReference type="Rhea" id="RHEA-COMP:11604"/>
        <dbReference type="ChEBI" id="CHEBI:15378"/>
        <dbReference type="ChEBI" id="CHEBI:29999"/>
        <dbReference type="ChEBI" id="CHEBI:30616"/>
        <dbReference type="ChEBI" id="CHEBI:83421"/>
        <dbReference type="ChEBI" id="CHEBI:456216"/>
        <dbReference type="EC" id="2.7.11.1"/>
    </reaction>
</comment>
<dbReference type="PANTHER" id="PTHR27002">
    <property type="entry name" value="RECEPTOR-LIKE SERINE/THREONINE-PROTEIN KINASE SD1-8"/>
    <property type="match status" value="1"/>
</dbReference>
<keyword evidence="10" id="KW-0325">Glycoprotein</keyword>
<dbReference type="InterPro" id="IPR008271">
    <property type="entry name" value="Ser/Thr_kinase_AS"/>
</dbReference>
<dbReference type="InterPro" id="IPR036426">
    <property type="entry name" value="Bulb-type_lectin_dom_sf"/>
</dbReference>
<dbReference type="InterPro" id="IPR003609">
    <property type="entry name" value="Pan_app"/>
</dbReference>
<dbReference type="Pfam" id="PF07714">
    <property type="entry name" value="PK_Tyr_Ser-Thr"/>
    <property type="match status" value="1"/>
</dbReference>
<keyword evidence="7 13" id="KW-0418">Kinase</keyword>
<evidence type="ECO:0000256" key="8">
    <source>
        <dbReference type="ARBA" id="ARBA00022840"/>
    </source>
</evidence>
<feature type="domain" description="Protein kinase" evidence="14">
    <location>
        <begin position="540"/>
        <end position="818"/>
    </location>
</feature>
<dbReference type="InterPro" id="IPR000719">
    <property type="entry name" value="Prot_kinase_dom"/>
</dbReference>
<sequence>MAIFQVSRYKVSSTSKSEEEEEEERETVPLDLAFHVVDGFNLKSDGLSDRYLGQNNLQKYTSRSPFEFFSQVKITCTCGASGTDTLKPGETLDYSSFLVSANGKFTLGFYVSDHNNSKYSRYLGIWCKQNYMNYPWIANRDKPIPYPFVAVLALEKTNSTLKITLNNGTGSPIQLYTAPKASTNINTSNVMATLLDSGNFVLQEVNSESLNGSTVKRVLWQSFDYPTDILLPGMKLGIDHRNGHIWSLTSWLTEYSGEPGPFTLDWDPSERQLKIRRRGVVYWTSGAFINNNRFKFILPDDESIVRYNFTIVSNENEDYFTFASANAASEWMLTTTGRLIDLDGGVDIAQSGNCHGQNTDGGCQRWDCTLIHVRFEPGSGEFHQMSKSDSDSTISTDPDTSLSSSDCMGTCMSSCDCIGFSSLFDNETGCKFWSGNWKFIEDYLSDNTTRVFVQTPKATRSDAAHDKWLWIGSGSTAAVLWIVCYLLRRRKLLRSGTVIENVLVDLTDTNVNGLQNDGVLMKHDLRVFSYASVMAATDNFSIKNKLGEGGFGPVYKGTLESGQEIAVKTLSRCSGQGTFEFKNELILISELQHTNLVRLFGFCIHNEERMLIYENMPNKSLDYLLFGTDPTRGLLLDWKARFDIIEGIAQGLLYLHKYSRLRVIHRDLKASNILLDENMNPKISDFGMARAFVHNELEANTDRIVGTLGYMSPEYAMEGIFSPKSDVYSFGVLMLEIICGRKNSSFYNDGRVISIVGYAWELWKEGAGLELMDTTLGESCVKDQLLRCVHVSLLCVEKNAVDRPSMSDVINMLTNEGVPLPIPTKPAFFTKRRVVGRGGVGGNDLELISINGLSNSDLEGR</sequence>
<comment type="catalytic activity">
    <reaction evidence="11 13">
        <text>L-threonyl-[protein] + ATP = O-phospho-L-threonyl-[protein] + ADP + H(+)</text>
        <dbReference type="Rhea" id="RHEA:46608"/>
        <dbReference type="Rhea" id="RHEA-COMP:11060"/>
        <dbReference type="Rhea" id="RHEA-COMP:11605"/>
        <dbReference type="ChEBI" id="CHEBI:15378"/>
        <dbReference type="ChEBI" id="CHEBI:30013"/>
        <dbReference type="ChEBI" id="CHEBI:30616"/>
        <dbReference type="ChEBI" id="CHEBI:61977"/>
        <dbReference type="ChEBI" id="CHEBI:456216"/>
        <dbReference type="EC" id="2.7.11.1"/>
    </reaction>
</comment>
<dbReference type="Gene3D" id="1.10.510.10">
    <property type="entry name" value="Transferase(Phosphotransferase) domain 1"/>
    <property type="match status" value="1"/>
</dbReference>
<evidence type="ECO:0000313" key="17">
    <source>
        <dbReference type="RefSeq" id="XP_021814931.1"/>
    </source>
</evidence>
<evidence type="ECO:0000256" key="6">
    <source>
        <dbReference type="ARBA" id="ARBA00022741"/>
    </source>
</evidence>
<evidence type="ECO:0000256" key="10">
    <source>
        <dbReference type="ARBA" id="ARBA00023180"/>
    </source>
</evidence>
<dbReference type="SMART" id="SM00108">
    <property type="entry name" value="B_lectin"/>
    <property type="match status" value="1"/>
</dbReference>
<keyword evidence="2" id="KW-1003">Cell membrane</keyword>
<dbReference type="InterPro" id="IPR001245">
    <property type="entry name" value="Ser-Thr/Tyr_kinase_cat_dom"/>
</dbReference>
<evidence type="ECO:0000256" key="11">
    <source>
        <dbReference type="ARBA" id="ARBA00047899"/>
    </source>
</evidence>
<dbReference type="InterPro" id="IPR024171">
    <property type="entry name" value="SRK-like_kinase"/>
</dbReference>
<dbReference type="GeneID" id="110757577"/>
<gene>
    <name evidence="17" type="primary">LOC110757577</name>
</gene>
<keyword evidence="4 13" id="KW-0808">Transferase</keyword>
<dbReference type="SUPFAM" id="SSF51110">
    <property type="entry name" value="alpha-D-mannose-specific plant lectins"/>
    <property type="match status" value="1"/>
</dbReference>
<evidence type="ECO:0000256" key="13">
    <source>
        <dbReference type="PIRNR" id="PIRNR000641"/>
    </source>
</evidence>
<comment type="subcellular location">
    <subcellularLocation>
        <location evidence="1">Cell membrane</location>
        <topology evidence="1">Single-pass type I membrane protein</topology>
    </subcellularLocation>
</comment>